<sequence length="362" mass="41008">MAKIVKRFSEIDRYAPAERLLQLGLLLSEARGGLTLDEMAQSLGVTRRTVERLRNKLDHITSGGLTVTTDDDNRKRWSLPVGRLSALATPNLEELAELKLAIASLRRQGAEREADVLGQLALKLESAMPRPTLRRLEPDIEALLEASGSLVRPGPRISIDPPVISALRRAILESKQVRLSYRRRDTNQLSRPMLCPYGLLTGSRGYLVGFNPHPEIQAYRLYALSNVEAVEVLDQLFTRDPAFDLQRFAARSFGVFWDGKQYEIEWRFKPSAAEDARRFLFHPDQVVTNLPDGSVLIQFTASGLTEMAWHLFRWGEHVEILKPDDLKQRYRECLQEACSALSDARETEVGPIRPEFTVNEFS</sequence>
<feature type="domain" description="WCX" evidence="2">
    <location>
        <begin position="261"/>
        <end position="337"/>
    </location>
</feature>
<name>A0A512BX33_9HYPH</name>
<dbReference type="InterPro" id="IPR051534">
    <property type="entry name" value="CBASS_pafABC_assoc_protein"/>
</dbReference>
<proteinExistence type="predicted"/>
<dbReference type="EMBL" id="BJYU01000066">
    <property type="protein sequence ID" value="GEO16513.1"/>
    <property type="molecule type" value="Genomic_DNA"/>
</dbReference>
<dbReference type="Pfam" id="PF13280">
    <property type="entry name" value="WYL"/>
    <property type="match status" value="1"/>
</dbReference>
<dbReference type="PANTHER" id="PTHR34580">
    <property type="match status" value="1"/>
</dbReference>
<dbReference type="Pfam" id="PF25583">
    <property type="entry name" value="WCX"/>
    <property type="match status" value="1"/>
</dbReference>
<comment type="caution">
    <text evidence="3">The sequence shown here is derived from an EMBL/GenBank/DDBJ whole genome shotgun (WGS) entry which is preliminary data.</text>
</comment>
<gene>
    <name evidence="3" type="ORF">MAE02_42090</name>
</gene>
<evidence type="ECO:0000259" key="1">
    <source>
        <dbReference type="Pfam" id="PF13280"/>
    </source>
</evidence>
<keyword evidence="4" id="KW-1185">Reference proteome</keyword>
<dbReference type="OrthoDB" id="7626446at2"/>
<feature type="domain" description="WYL" evidence="1">
    <location>
        <begin position="163"/>
        <end position="232"/>
    </location>
</feature>
<dbReference type="InterPro" id="IPR026881">
    <property type="entry name" value="WYL_dom"/>
</dbReference>
<reference evidence="3 4" key="1">
    <citation type="submission" date="2019-07" db="EMBL/GenBank/DDBJ databases">
        <title>Whole genome shotgun sequence of Microvirga aerophila NBRC 106136.</title>
        <authorList>
            <person name="Hosoyama A."/>
            <person name="Uohara A."/>
            <person name="Ohji S."/>
            <person name="Ichikawa N."/>
        </authorList>
    </citation>
    <scope>NUCLEOTIDE SEQUENCE [LARGE SCALE GENOMIC DNA]</scope>
    <source>
        <strain evidence="3 4">NBRC 106136</strain>
    </source>
</reference>
<dbReference type="Proteomes" id="UP000321085">
    <property type="component" value="Unassembled WGS sequence"/>
</dbReference>
<dbReference type="AlphaFoldDB" id="A0A512BX33"/>
<dbReference type="PROSITE" id="PS52050">
    <property type="entry name" value="WYL"/>
    <property type="match status" value="1"/>
</dbReference>
<evidence type="ECO:0000313" key="4">
    <source>
        <dbReference type="Proteomes" id="UP000321085"/>
    </source>
</evidence>
<evidence type="ECO:0000259" key="2">
    <source>
        <dbReference type="Pfam" id="PF25583"/>
    </source>
</evidence>
<protein>
    <submittedName>
        <fullName evidence="3">WYL domain-containing protein</fullName>
    </submittedName>
</protein>
<accession>A0A512BX33</accession>
<evidence type="ECO:0000313" key="3">
    <source>
        <dbReference type="EMBL" id="GEO16513.1"/>
    </source>
</evidence>
<dbReference type="InterPro" id="IPR057727">
    <property type="entry name" value="WCX_dom"/>
</dbReference>
<organism evidence="3 4">
    <name type="scientific">Microvirga aerophila</name>
    <dbReference type="NCBI Taxonomy" id="670291"/>
    <lineage>
        <taxon>Bacteria</taxon>
        <taxon>Pseudomonadati</taxon>
        <taxon>Pseudomonadota</taxon>
        <taxon>Alphaproteobacteria</taxon>
        <taxon>Hyphomicrobiales</taxon>
        <taxon>Methylobacteriaceae</taxon>
        <taxon>Microvirga</taxon>
    </lineage>
</organism>
<dbReference type="PANTHER" id="PTHR34580:SF1">
    <property type="entry name" value="PROTEIN PAFC"/>
    <property type="match status" value="1"/>
</dbReference>